<organism evidence="4 5">
    <name type="scientific">Sulfuriroseicoccus oceanibius</name>
    <dbReference type="NCBI Taxonomy" id="2707525"/>
    <lineage>
        <taxon>Bacteria</taxon>
        <taxon>Pseudomonadati</taxon>
        <taxon>Verrucomicrobiota</taxon>
        <taxon>Verrucomicrobiia</taxon>
        <taxon>Verrucomicrobiales</taxon>
        <taxon>Verrucomicrobiaceae</taxon>
        <taxon>Sulfuriroseicoccus</taxon>
    </lineage>
</organism>
<dbReference type="SMART" id="SM00345">
    <property type="entry name" value="HTH_GNTR"/>
    <property type="match status" value="1"/>
</dbReference>
<evidence type="ECO:0000256" key="2">
    <source>
        <dbReference type="ARBA" id="ARBA00023125"/>
    </source>
</evidence>
<dbReference type="Gene3D" id="1.10.10.10">
    <property type="entry name" value="Winged helix-like DNA-binding domain superfamily/Winged helix DNA-binding domain"/>
    <property type="match status" value="1"/>
</dbReference>
<evidence type="ECO:0000313" key="4">
    <source>
        <dbReference type="EMBL" id="QQL44939.1"/>
    </source>
</evidence>
<dbReference type="SUPFAM" id="SSF53822">
    <property type="entry name" value="Periplasmic binding protein-like I"/>
    <property type="match status" value="1"/>
</dbReference>
<dbReference type="PANTHER" id="PTHR30146:SF109">
    <property type="entry name" value="HTH-TYPE TRANSCRIPTIONAL REGULATOR GALS"/>
    <property type="match status" value="1"/>
</dbReference>
<dbReference type="RefSeq" id="WP_164365321.1">
    <property type="nucleotide sequence ID" value="NZ_CP066776.1"/>
</dbReference>
<dbReference type="Proteomes" id="UP000475117">
    <property type="component" value="Chromosome"/>
</dbReference>
<dbReference type="InterPro" id="IPR036388">
    <property type="entry name" value="WH-like_DNA-bd_sf"/>
</dbReference>
<evidence type="ECO:0000256" key="3">
    <source>
        <dbReference type="ARBA" id="ARBA00023163"/>
    </source>
</evidence>
<dbReference type="PANTHER" id="PTHR30146">
    <property type="entry name" value="LACI-RELATED TRANSCRIPTIONAL REPRESSOR"/>
    <property type="match status" value="1"/>
</dbReference>
<dbReference type="KEGG" id="soa:G3M56_013895"/>
<reference evidence="4 5" key="1">
    <citation type="submission" date="2020-12" db="EMBL/GenBank/DDBJ databases">
        <title>Sulforoseuscoccus oceanibium gen. nov., sp. nov., a representative of the phylum Verrucomicrobia with special cytoplasmic membrane, and proposal of Sulforoseuscoccusaceae fam. nov.</title>
        <authorList>
            <person name="Xi F."/>
        </authorList>
    </citation>
    <scope>NUCLEOTIDE SEQUENCE [LARGE SCALE GENOMIC DNA]</scope>
    <source>
        <strain evidence="4 5">T37</strain>
    </source>
</reference>
<keyword evidence="2" id="KW-0238">DNA-binding</keyword>
<keyword evidence="3" id="KW-0804">Transcription</keyword>
<name>A0A6B3LEJ7_9BACT</name>
<dbReference type="SUPFAM" id="SSF46785">
    <property type="entry name" value="Winged helix' DNA-binding domain"/>
    <property type="match status" value="1"/>
</dbReference>
<keyword evidence="1" id="KW-0805">Transcription regulation</keyword>
<dbReference type="InterPro" id="IPR000524">
    <property type="entry name" value="Tscrpt_reg_HTH_GntR"/>
</dbReference>
<protein>
    <submittedName>
        <fullName evidence="4">Substrate-binding domain-containing protein</fullName>
    </submittedName>
</protein>
<dbReference type="Pfam" id="PF00392">
    <property type="entry name" value="GntR"/>
    <property type="match status" value="1"/>
</dbReference>
<dbReference type="PRINTS" id="PR00035">
    <property type="entry name" value="HTHGNTR"/>
</dbReference>
<dbReference type="PROSITE" id="PS50949">
    <property type="entry name" value="HTH_GNTR"/>
    <property type="match status" value="1"/>
</dbReference>
<dbReference type="CDD" id="cd07377">
    <property type="entry name" value="WHTH_GntR"/>
    <property type="match status" value="1"/>
</dbReference>
<dbReference type="Pfam" id="PF13377">
    <property type="entry name" value="Peripla_BP_3"/>
    <property type="match status" value="1"/>
</dbReference>
<evidence type="ECO:0000313" key="5">
    <source>
        <dbReference type="Proteomes" id="UP000475117"/>
    </source>
</evidence>
<dbReference type="Gene3D" id="3.40.50.2300">
    <property type="match status" value="2"/>
</dbReference>
<accession>A0A6B3LEJ7</accession>
<dbReference type="InterPro" id="IPR028082">
    <property type="entry name" value="Peripla_BP_I"/>
</dbReference>
<dbReference type="EMBL" id="CP066776">
    <property type="protein sequence ID" value="QQL44939.1"/>
    <property type="molecule type" value="Genomic_DNA"/>
</dbReference>
<dbReference type="InterPro" id="IPR046335">
    <property type="entry name" value="LacI/GalR-like_sensor"/>
</dbReference>
<dbReference type="InterPro" id="IPR036390">
    <property type="entry name" value="WH_DNA-bd_sf"/>
</dbReference>
<dbReference type="GO" id="GO:0003700">
    <property type="term" value="F:DNA-binding transcription factor activity"/>
    <property type="evidence" value="ECO:0007669"/>
    <property type="project" value="InterPro"/>
</dbReference>
<dbReference type="GO" id="GO:0000976">
    <property type="term" value="F:transcription cis-regulatory region binding"/>
    <property type="evidence" value="ECO:0007669"/>
    <property type="project" value="TreeGrafter"/>
</dbReference>
<proteinExistence type="predicted"/>
<dbReference type="AlphaFoldDB" id="A0A6B3LEJ7"/>
<evidence type="ECO:0000256" key="1">
    <source>
        <dbReference type="ARBA" id="ARBA00023015"/>
    </source>
</evidence>
<keyword evidence="5" id="KW-1185">Reference proteome</keyword>
<sequence>MSAPVPKRISLLAQTVNSIRNQIYDGSWGQYLPPERTLCERLQISRSTLRRALEKVAAEGLIDLGGSGKRRTILAKPDPERARLPEEYTNTTHRIVWLSQTPLAEMSSINIRLIASLQARLAQRNCTLSIIQLPERVREKPERHMDRWMGDIEADAWILHWMPEPVQRWFHHHRRDACIFGTPADGIDLASIEFDTAAAMQHATIQLQHSGHTHIALLRPDNKLVGDQRMEERFLQLATDNIHHTAIRIGDEPEQIERELVRVFTKNDQRPPSALICTHVHSALYATTWLQHHRIKIPDQVSIILLRSQPLMRYVYPSLSHYAINEERAVTEIIPQLNDLMSAHISSSARINLIPEFKKGNSSR</sequence>
<gene>
    <name evidence="4" type="ORF">G3M56_013895</name>
</gene>